<protein>
    <submittedName>
        <fullName evidence="2">7TM GPCR serpentine receptor class x (Srx) domain-containing protein</fullName>
    </submittedName>
</protein>
<evidence type="ECO:0000313" key="2">
    <source>
        <dbReference type="WBParaSite" id="PS1159_v2.g8881.t1"/>
    </source>
</evidence>
<dbReference type="WBParaSite" id="PS1159_v2.g8881.t1">
    <property type="protein sequence ID" value="PS1159_v2.g8881.t1"/>
    <property type="gene ID" value="PS1159_v2.g8881"/>
</dbReference>
<reference evidence="2" key="1">
    <citation type="submission" date="2022-11" db="UniProtKB">
        <authorList>
            <consortium name="WormBaseParasite"/>
        </authorList>
    </citation>
    <scope>IDENTIFICATION</scope>
</reference>
<sequence>MLASFHILSTLNTNKWHVFLCTSIAWELCHMLDAFIVIAFNAKLKKHSPKIISKVQSLSTRATLKTTTAKTPAVKGMRTVN</sequence>
<evidence type="ECO:0000313" key="1">
    <source>
        <dbReference type="Proteomes" id="UP000887580"/>
    </source>
</evidence>
<name>A0AC35GUX2_9BILA</name>
<organism evidence="1 2">
    <name type="scientific">Panagrolaimus sp. PS1159</name>
    <dbReference type="NCBI Taxonomy" id="55785"/>
    <lineage>
        <taxon>Eukaryota</taxon>
        <taxon>Metazoa</taxon>
        <taxon>Ecdysozoa</taxon>
        <taxon>Nematoda</taxon>
        <taxon>Chromadorea</taxon>
        <taxon>Rhabditida</taxon>
        <taxon>Tylenchina</taxon>
        <taxon>Panagrolaimomorpha</taxon>
        <taxon>Panagrolaimoidea</taxon>
        <taxon>Panagrolaimidae</taxon>
        <taxon>Panagrolaimus</taxon>
    </lineage>
</organism>
<dbReference type="Proteomes" id="UP000887580">
    <property type="component" value="Unplaced"/>
</dbReference>
<accession>A0AC35GUX2</accession>
<proteinExistence type="predicted"/>